<dbReference type="OrthoDB" id="9777306at2"/>
<comment type="similarity">
    <text evidence="1">Belongs to the sulfatase family.</text>
</comment>
<keyword evidence="2" id="KW-0732">Signal</keyword>
<accession>A0A4Q4ZLI1</accession>
<dbReference type="AlphaFoldDB" id="A0A4Q4ZLI1"/>
<feature type="domain" description="Sulfatase N-terminal" evidence="5">
    <location>
        <begin position="46"/>
        <end position="427"/>
    </location>
</feature>
<evidence type="ECO:0000313" key="6">
    <source>
        <dbReference type="EMBL" id="RYP88304.1"/>
    </source>
</evidence>
<reference evidence="6 7" key="1">
    <citation type="submission" date="2019-01" db="EMBL/GenBank/DDBJ databases">
        <title>Nocardioides guangzhouensis sp. nov., an actinobacterium isolated from soil.</title>
        <authorList>
            <person name="Fu Y."/>
            <person name="Cai Y."/>
            <person name="Lin Z."/>
            <person name="Chen P."/>
        </authorList>
    </citation>
    <scope>NUCLEOTIDE SEQUENCE [LARGE SCALE GENOMIC DNA]</scope>
    <source>
        <strain evidence="6 7">130</strain>
    </source>
</reference>
<name>A0A4Q4ZLI1_9ACTN</name>
<dbReference type="Proteomes" id="UP000295198">
    <property type="component" value="Unassembled WGS sequence"/>
</dbReference>
<comment type="caution">
    <text evidence="6">The sequence shown here is derived from an EMBL/GenBank/DDBJ whole genome shotgun (WGS) entry which is preliminary data.</text>
</comment>
<gene>
    <name evidence="6" type="ORF">EKO23_02945</name>
</gene>
<keyword evidence="4" id="KW-0325">Glycoprotein</keyword>
<protein>
    <recommendedName>
        <fullName evidence="5">Sulfatase N-terminal domain-containing protein</fullName>
    </recommendedName>
</protein>
<dbReference type="InterPro" id="IPR024607">
    <property type="entry name" value="Sulfatase_CS"/>
</dbReference>
<dbReference type="RefSeq" id="WP_134713911.1">
    <property type="nucleotide sequence ID" value="NZ_SDKM01000003.1"/>
</dbReference>
<organism evidence="6 7">
    <name type="scientific">Nocardioides guangzhouensis</name>
    <dbReference type="NCBI Taxonomy" id="2497878"/>
    <lineage>
        <taxon>Bacteria</taxon>
        <taxon>Bacillati</taxon>
        <taxon>Actinomycetota</taxon>
        <taxon>Actinomycetes</taxon>
        <taxon>Propionibacteriales</taxon>
        <taxon>Nocardioidaceae</taxon>
        <taxon>Nocardioides</taxon>
    </lineage>
</organism>
<dbReference type="InterPro" id="IPR017850">
    <property type="entry name" value="Alkaline_phosphatase_core_sf"/>
</dbReference>
<evidence type="ECO:0000256" key="4">
    <source>
        <dbReference type="ARBA" id="ARBA00023180"/>
    </source>
</evidence>
<evidence type="ECO:0000256" key="2">
    <source>
        <dbReference type="ARBA" id="ARBA00022729"/>
    </source>
</evidence>
<evidence type="ECO:0000256" key="1">
    <source>
        <dbReference type="ARBA" id="ARBA00008779"/>
    </source>
</evidence>
<dbReference type="PROSITE" id="PS00523">
    <property type="entry name" value="SULFATASE_1"/>
    <property type="match status" value="1"/>
</dbReference>
<keyword evidence="3" id="KW-0378">Hydrolase</keyword>
<dbReference type="PANTHER" id="PTHR43108:SF8">
    <property type="entry name" value="SD21168P"/>
    <property type="match status" value="1"/>
</dbReference>
<dbReference type="InterPro" id="IPR000917">
    <property type="entry name" value="Sulfatase_N"/>
</dbReference>
<evidence type="ECO:0000256" key="3">
    <source>
        <dbReference type="ARBA" id="ARBA00022801"/>
    </source>
</evidence>
<keyword evidence="7" id="KW-1185">Reference proteome</keyword>
<dbReference type="EMBL" id="SDKM01000003">
    <property type="protein sequence ID" value="RYP88304.1"/>
    <property type="molecule type" value="Genomic_DNA"/>
</dbReference>
<dbReference type="SUPFAM" id="SSF53649">
    <property type="entry name" value="Alkaline phosphatase-like"/>
    <property type="match status" value="1"/>
</dbReference>
<dbReference type="Pfam" id="PF00884">
    <property type="entry name" value="Sulfatase"/>
    <property type="match status" value="1"/>
</dbReference>
<sequence length="557" mass="60317">MRPRTTTLLGILVAGAAMLLGGQLVTPAGQAAPGEIPAPARPDARPDIVLVLMDDFSLELLATMPNAQQMAAEGAVYDNAFVIDSLCCPSRAALLTGQTPHQTGVLTNTPNDLDHPIGGYRAFAANGNAERQFSVALQDNGYTTGFVGKFLNGYETGNAGGRVLLPPKVPGWSTWNAILGGGYNGWGYKSTYLDEAGDVQLQNHPKPPRDSSVADLDRAYATNVTSRKAVQFLEEAEVGDAPYFLEIATYGPHSQLQRAYPDSPQFPSAFADRAPAGDPTGGSCGTRPCGALTLADLVGYDDPRDDNAPTYLHGGRTEPAPAWRTNDISLTGEQALTRYRDRARMVQSIDRLLAKVREAAGPDTYVFLTSDNGFHLGQHQLNGGKGTPYDSDSRVPLVVVGPDVVPGSRHQFVNNIDLAPTFEELAGLRPKRFRSGRSFAETLRSAGAPGARYAFFEHTYAKSQPGEVDTDEGSGGTIDIIPSYVAVRGERGLLVRFDLDSSWQGTEHAWELYRYDVPWEDTNVFAEDHDEPWVRDLRRRLELYDGCAPAECRAAAR</sequence>
<dbReference type="PANTHER" id="PTHR43108">
    <property type="entry name" value="N-ACETYLGLUCOSAMINE-6-SULFATASE FAMILY MEMBER"/>
    <property type="match status" value="1"/>
</dbReference>
<proteinExistence type="inferred from homology"/>
<dbReference type="GO" id="GO:0016787">
    <property type="term" value="F:hydrolase activity"/>
    <property type="evidence" value="ECO:0007669"/>
    <property type="project" value="UniProtKB-KW"/>
</dbReference>
<evidence type="ECO:0000313" key="7">
    <source>
        <dbReference type="Proteomes" id="UP000295198"/>
    </source>
</evidence>
<dbReference type="Gene3D" id="3.40.720.10">
    <property type="entry name" value="Alkaline Phosphatase, subunit A"/>
    <property type="match status" value="1"/>
</dbReference>
<evidence type="ECO:0000259" key="5">
    <source>
        <dbReference type="Pfam" id="PF00884"/>
    </source>
</evidence>